<dbReference type="Proteomes" id="UP001295740">
    <property type="component" value="Unassembled WGS sequence"/>
</dbReference>
<dbReference type="InterPro" id="IPR038770">
    <property type="entry name" value="Na+/solute_symporter_sf"/>
</dbReference>
<evidence type="ECO:0000256" key="1">
    <source>
        <dbReference type="SAM" id="Phobius"/>
    </source>
</evidence>
<proteinExistence type="predicted"/>
<dbReference type="PANTHER" id="PTHR18640">
    <property type="entry name" value="SOLUTE CARRIER FAMILY 10 MEMBER 7"/>
    <property type="match status" value="1"/>
</dbReference>
<keyword evidence="1" id="KW-0472">Membrane</keyword>
<evidence type="ECO:0000313" key="3">
    <source>
        <dbReference type="Proteomes" id="UP001295740"/>
    </source>
</evidence>
<reference evidence="2" key="1">
    <citation type="submission" date="2023-10" db="EMBL/GenBank/DDBJ databases">
        <authorList>
            <person name="Hackl T."/>
        </authorList>
    </citation>
    <scope>NUCLEOTIDE SEQUENCE</scope>
</reference>
<keyword evidence="3" id="KW-1185">Reference proteome</keyword>
<dbReference type="Gene3D" id="1.20.1530.20">
    <property type="match status" value="1"/>
</dbReference>
<dbReference type="EMBL" id="CAUWAG010000008">
    <property type="protein sequence ID" value="CAJ2506081.1"/>
    <property type="molecule type" value="Genomic_DNA"/>
</dbReference>
<sequence>MDESSDNADHSGTREPPKAVRIAKRTLSFLWANWLTIGFGLACLLGYFFPHVAARGGTIRSEYSILYGGIGLIFLINGMQLSPEKLKEHVANWRLHIIVQ</sequence>
<dbReference type="GO" id="GO:0005886">
    <property type="term" value="C:plasma membrane"/>
    <property type="evidence" value="ECO:0007669"/>
    <property type="project" value="TreeGrafter"/>
</dbReference>
<organism evidence="2 3">
    <name type="scientific">Anthostomella pinea</name>
    <dbReference type="NCBI Taxonomy" id="933095"/>
    <lineage>
        <taxon>Eukaryota</taxon>
        <taxon>Fungi</taxon>
        <taxon>Dikarya</taxon>
        <taxon>Ascomycota</taxon>
        <taxon>Pezizomycotina</taxon>
        <taxon>Sordariomycetes</taxon>
        <taxon>Xylariomycetidae</taxon>
        <taxon>Xylariales</taxon>
        <taxon>Xylariaceae</taxon>
        <taxon>Anthostomella</taxon>
    </lineage>
</organism>
<protein>
    <submittedName>
        <fullName evidence="2">Uu.00g002110.m01.CDS01</fullName>
    </submittedName>
</protein>
<keyword evidence="1" id="KW-0812">Transmembrane</keyword>
<feature type="transmembrane region" description="Helical" evidence="1">
    <location>
        <begin position="61"/>
        <end position="79"/>
    </location>
</feature>
<name>A0AAI8VJH1_9PEZI</name>
<gene>
    <name evidence="2" type="ORF">KHLLAP_LOCUS6549</name>
</gene>
<accession>A0AAI8VJH1</accession>
<comment type="caution">
    <text evidence="2">The sequence shown here is derived from an EMBL/GenBank/DDBJ whole genome shotgun (WGS) entry which is preliminary data.</text>
</comment>
<dbReference type="Pfam" id="PF13593">
    <property type="entry name" value="SBF_like"/>
    <property type="match status" value="1"/>
</dbReference>
<evidence type="ECO:0000313" key="2">
    <source>
        <dbReference type="EMBL" id="CAJ2506081.1"/>
    </source>
</evidence>
<feature type="transmembrane region" description="Helical" evidence="1">
    <location>
        <begin position="27"/>
        <end position="49"/>
    </location>
</feature>
<dbReference type="PANTHER" id="PTHR18640:SF5">
    <property type="entry name" value="SODIUM_BILE ACID COTRANSPORTER 7"/>
    <property type="match status" value="1"/>
</dbReference>
<keyword evidence="1" id="KW-1133">Transmembrane helix</keyword>
<feature type="non-terminal residue" evidence="2">
    <location>
        <position position="100"/>
    </location>
</feature>
<dbReference type="AlphaFoldDB" id="A0AAI8VJH1"/>
<dbReference type="InterPro" id="IPR016833">
    <property type="entry name" value="Put_Na-Bile_cotransptr"/>
</dbReference>